<dbReference type="InterPro" id="IPR027417">
    <property type="entry name" value="P-loop_NTPase"/>
</dbReference>
<sequence length="183" mass="20659">MSKNPKQFKLLSKSKLRFKLKAESEKVTLELKNGLAEFFGTELNKNKKYEFTSTAETFAVFTWHGCTVKVVVKVDASINRETLMERYLYCHTAEETETRGPVFMIAGSPGVGKTNVSRILINYAAPMGRPSMCVDVEIVPRNRLACQELSEQCCLMGRLTSKTDSTDQFPLRLHGSEFQFTAL</sequence>
<evidence type="ECO:0000313" key="8">
    <source>
        <dbReference type="Proteomes" id="UP000002358"/>
    </source>
</evidence>
<dbReference type="GeneID" id="100124132"/>
<dbReference type="Gene3D" id="2.60.120.1030">
    <property type="entry name" value="Clp1, DNA binding domain"/>
    <property type="match status" value="1"/>
</dbReference>
<dbReference type="InterPro" id="IPR045116">
    <property type="entry name" value="Clp1/Grc3"/>
</dbReference>
<keyword evidence="2" id="KW-0507">mRNA processing</keyword>
<dbReference type="RefSeq" id="XP_008207576.1">
    <property type="nucleotide sequence ID" value="XM_008209354.3"/>
</dbReference>
<dbReference type="EnsemblMetazoa" id="XM_008209354">
    <property type="protein sequence ID" value="XP_008207576"/>
    <property type="gene ID" value="LOC100124132"/>
</dbReference>
<keyword evidence="8" id="KW-1185">Reference proteome</keyword>
<dbReference type="OrthoDB" id="258143at2759"/>
<dbReference type="Gene3D" id="3.40.50.300">
    <property type="entry name" value="P-loop containing nucleotide triphosphate hydrolases"/>
    <property type="match status" value="1"/>
</dbReference>
<dbReference type="InterPro" id="IPR032324">
    <property type="entry name" value="Clp1_N"/>
</dbReference>
<evidence type="ECO:0000256" key="2">
    <source>
        <dbReference type="ARBA" id="ARBA00022664"/>
    </source>
</evidence>
<feature type="domain" description="Clp1 N-terminal" evidence="6">
    <location>
        <begin position="10"/>
        <end position="93"/>
    </location>
</feature>
<reference evidence="7" key="1">
    <citation type="submission" date="2021-01" db="UniProtKB">
        <authorList>
            <consortium name="EnsemblMetazoa"/>
        </authorList>
    </citation>
    <scope>IDENTIFICATION</scope>
</reference>
<dbReference type="Pfam" id="PF16573">
    <property type="entry name" value="CLP1_N"/>
    <property type="match status" value="1"/>
</dbReference>
<evidence type="ECO:0000256" key="3">
    <source>
        <dbReference type="ARBA" id="ARBA00022741"/>
    </source>
</evidence>
<organism evidence="7 8">
    <name type="scientific">Nasonia vitripennis</name>
    <name type="common">Parasitic wasp</name>
    <dbReference type="NCBI Taxonomy" id="7425"/>
    <lineage>
        <taxon>Eukaryota</taxon>
        <taxon>Metazoa</taxon>
        <taxon>Ecdysozoa</taxon>
        <taxon>Arthropoda</taxon>
        <taxon>Hexapoda</taxon>
        <taxon>Insecta</taxon>
        <taxon>Pterygota</taxon>
        <taxon>Neoptera</taxon>
        <taxon>Endopterygota</taxon>
        <taxon>Hymenoptera</taxon>
        <taxon>Apocrita</taxon>
        <taxon>Proctotrupomorpha</taxon>
        <taxon>Chalcidoidea</taxon>
        <taxon>Pteromalidae</taxon>
        <taxon>Pteromalinae</taxon>
        <taxon>Nasonia</taxon>
    </lineage>
</organism>
<proteinExistence type="predicted"/>
<dbReference type="GO" id="GO:0005524">
    <property type="term" value="F:ATP binding"/>
    <property type="evidence" value="ECO:0007669"/>
    <property type="project" value="UniProtKB-KW"/>
</dbReference>
<dbReference type="PANTHER" id="PTHR12755">
    <property type="entry name" value="CLEAVAGE/POLYADENYLATION FACTOR IA SUBUNIT CLP1P"/>
    <property type="match status" value="1"/>
</dbReference>
<dbReference type="KEGG" id="nvi:100124132"/>
<comment type="subcellular location">
    <subcellularLocation>
        <location evidence="1">Nucleus</location>
    </subcellularLocation>
</comment>
<dbReference type="SMR" id="A0A7M7LUF8"/>
<keyword evidence="3" id="KW-0547">Nucleotide-binding</keyword>
<name>A0A7M7LUF8_NASVI</name>
<evidence type="ECO:0000256" key="1">
    <source>
        <dbReference type="ARBA" id="ARBA00004123"/>
    </source>
</evidence>
<evidence type="ECO:0000256" key="4">
    <source>
        <dbReference type="ARBA" id="ARBA00022840"/>
    </source>
</evidence>
<dbReference type="GO" id="GO:0006388">
    <property type="term" value="P:tRNA splicing, via endonucleolytic cleavage and ligation"/>
    <property type="evidence" value="ECO:0007669"/>
    <property type="project" value="TreeGrafter"/>
</dbReference>
<dbReference type="PANTHER" id="PTHR12755:SF6">
    <property type="entry name" value="POLYRIBONUCLEOTIDE 5'-HYDROXYL-KINASE CLP1"/>
    <property type="match status" value="1"/>
</dbReference>
<accession>A0A7M7LUF8</accession>
<evidence type="ECO:0000313" key="7">
    <source>
        <dbReference type="EnsemblMetazoa" id="XP_008207576"/>
    </source>
</evidence>
<dbReference type="InParanoid" id="A0A7M7LUF8"/>
<keyword evidence="5" id="KW-0539">Nucleus</keyword>
<dbReference type="GO" id="GO:0006397">
    <property type="term" value="P:mRNA processing"/>
    <property type="evidence" value="ECO:0007669"/>
    <property type="project" value="UniProtKB-KW"/>
</dbReference>
<dbReference type="AlphaFoldDB" id="A0A7M7LUF8"/>
<dbReference type="Proteomes" id="UP000002358">
    <property type="component" value="Chromosome 5"/>
</dbReference>
<dbReference type="CDD" id="cd01983">
    <property type="entry name" value="SIMIBI"/>
    <property type="match status" value="1"/>
</dbReference>
<evidence type="ECO:0000256" key="5">
    <source>
        <dbReference type="ARBA" id="ARBA00023242"/>
    </source>
</evidence>
<protein>
    <recommendedName>
        <fullName evidence="6">Clp1 N-terminal domain-containing protein</fullName>
    </recommendedName>
</protein>
<keyword evidence="4" id="KW-0067">ATP-binding</keyword>
<dbReference type="GO" id="GO:0005634">
    <property type="term" value="C:nucleus"/>
    <property type="evidence" value="ECO:0007669"/>
    <property type="project" value="UniProtKB-SubCell"/>
</dbReference>
<dbReference type="SUPFAM" id="SSF52540">
    <property type="entry name" value="P-loop containing nucleoside triphosphate hydrolases"/>
    <property type="match status" value="1"/>
</dbReference>
<evidence type="ECO:0000259" key="6">
    <source>
        <dbReference type="Pfam" id="PF16573"/>
    </source>
</evidence>
<dbReference type="FunFam" id="2.60.120.1030:FF:000001">
    <property type="entry name" value="Protein CLP1 homolog 5"/>
    <property type="match status" value="1"/>
</dbReference>
<dbReference type="GO" id="GO:0051731">
    <property type="term" value="F:polynucleotide 5'-hydroxyl-kinase activity"/>
    <property type="evidence" value="ECO:0007669"/>
    <property type="project" value="InterPro"/>
</dbReference>
<dbReference type="InterPro" id="IPR038239">
    <property type="entry name" value="Clp1_N_sf"/>
</dbReference>